<gene>
    <name evidence="1" type="ORF">AZI85_00460</name>
</gene>
<evidence type="ECO:0000313" key="1">
    <source>
        <dbReference type="EMBL" id="KYG70458.1"/>
    </source>
</evidence>
<dbReference type="Gene3D" id="3.30.1380.10">
    <property type="match status" value="1"/>
</dbReference>
<protein>
    <recommendedName>
        <fullName evidence="3">Peptidase M15A C-terminal domain-containing protein</fullName>
    </recommendedName>
</protein>
<evidence type="ECO:0000313" key="2">
    <source>
        <dbReference type="Proteomes" id="UP000075391"/>
    </source>
</evidence>
<dbReference type="OrthoDB" id="5290685at2"/>
<dbReference type="EMBL" id="LUKF01000001">
    <property type="protein sequence ID" value="KYG70458.1"/>
    <property type="molecule type" value="Genomic_DNA"/>
</dbReference>
<comment type="caution">
    <text evidence="1">The sequence shown here is derived from an EMBL/GenBank/DDBJ whole genome shotgun (WGS) entry which is preliminary data.</text>
</comment>
<accession>A0A150WVA6</accession>
<dbReference type="Proteomes" id="UP000075391">
    <property type="component" value="Unassembled WGS sequence"/>
</dbReference>
<reference evidence="1 2" key="1">
    <citation type="submission" date="2016-03" db="EMBL/GenBank/DDBJ databases">
        <authorList>
            <person name="Ploux O."/>
        </authorList>
    </citation>
    <scope>NUCLEOTIDE SEQUENCE [LARGE SCALE GENOMIC DNA]</scope>
    <source>
        <strain evidence="1 2">BER2</strain>
    </source>
</reference>
<evidence type="ECO:0008006" key="3">
    <source>
        <dbReference type="Google" id="ProtNLM"/>
    </source>
</evidence>
<proteinExistence type="predicted"/>
<dbReference type="InterPro" id="IPR009045">
    <property type="entry name" value="Zn_M74/Hedgehog-like"/>
</dbReference>
<sequence>MKFKMTTLSLMFALGLGQIGCQPASSGDALNEETSAAIEDGASEDIADHIHNDSEEAIDPEIESLGCVRASSSQKAQVNLGNTKEEEFLQRCSKETNNSSWCSQLVRPNKNSASTFRCTYGSSQEHQLIHPDEKTWQYPIAGVKILQDLSAKGIKISHIYNWWRPEPYNKNVGGAKGRHPYGTSIDVRFASNSEADRAFRELCKMRAKKRLRAIGHYGSASLHIGVGDKTANTWGKSCN</sequence>
<dbReference type="RefSeq" id="WP_063242242.1">
    <property type="nucleotide sequence ID" value="NZ_LUKF01000001.1"/>
</dbReference>
<name>A0A150WVA6_BDEBC</name>
<dbReference type="AlphaFoldDB" id="A0A150WVA6"/>
<organism evidence="1 2">
    <name type="scientific">Bdellovibrio bacteriovorus</name>
    <dbReference type="NCBI Taxonomy" id="959"/>
    <lineage>
        <taxon>Bacteria</taxon>
        <taxon>Pseudomonadati</taxon>
        <taxon>Bdellovibrionota</taxon>
        <taxon>Bdellovibrionia</taxon>
        <taxon>Bdellovibrionales</taxon>
        <taxon>Pseudobdellovibrionaceae</taxon>
        <taxon>Bdellovibrio</taxon>
    </lineage>
</organism>